<dbReference type="SUPFAM" id="SSF52058">
    <property type="entry name" value="L domain-like"/>
    <property type="match status" value="1"/>
</dbReference>
<gene>
    <name evidence="6" type="ORF">ACFQAV_12385</name>
</gene>
<dbReference type="InterPro" id="IPR032675">
    <property type="entry name" value="LRR_dom_sf"/>
</dbReference>
<dbReference type="Gene3D" id="2.60.40.10">
    <property type="entry name" value="Immunoglobulins"/>
    <property type="match status" value="1"/>
</dbReference>
<evidence type="ECO:0000313" key="6">
    <source>
        <dbReference type="EMBL" id="MFC6177608.1"/>
    </source>
</evidence>
<evidence type="ECO:0000259" key="5">
    <source>
        <dbReference type="Pfam" id="PF07523"/>
    </source>
</evidence>
<dbReference type="Pfam" id="PF07523">
    <property type="entry name" value="Big_3"/>
    <property type="match status" value="1"/>
</dbReference>
<evidence type="ECO:0000256" key="2">
    <source>
        <dbReference type="ARBA" id="ARBA00022737"/>
    </source>
</evidence>
<keyword evidence="2" id="KW-0677">Repeat</keyword>
<keyword evidence="1" id="KW-0433">Leucine-rich repeat</keyword>
<organism evidence="6 7">
    <name type="scientific">Companilactobacillus huachuanensis</name>
    <dbReference type="NCBI Taxonomy" id="2559914"/>
    <lineage>
        <taxon>Bacteria</taxon>
        <taxon>Bacillati</taxon>
        <taxon>Bacillota</taxon>
        <taxon>Bacilli</taxon>
        <taxon>Lactobacillales</taxon>
        <taxon>Lactobacillaceae</taxon>
        <taxon>Companilactobacillus</taxon>
    </lineage>
</organism>
<dbReference type="InterPro" id="IPR013783">
    <property type="entry name" value="Ig-like_fold"/>
</dbReference>
<name>A0ABW1RQB1_9LACO</name>
<proteinExistence type="predicted"/>
<sequence length="554" mass="62055">MKRKIMMAATGLSAGTLMTTAMVNPKLVSDLMRVETVRAEEISDSSQNINEIMPDRNLRVAIAVMIEKPLSADRLTMNDLQNSRLTDLMLRGNKYYSLQGIENVTALKHLTISNTSIQDISMLDKVQGLNYLFLSGNKITNFDVLSNIRGIKHVDSNVSVQQNAIPLDAYNSVLNLSSYVGNNKDGVITINEITINGEKRDYVYNQDSRTIEFDDLLSSSQAIDGNHSGEITIELVQKLPNLVLGSGMSGITTTITQPYTINKYDPVIKVESTDIEINSSWNENDNFISATDEFNRPISIDQLEIENNVDTSKVGTYEVTYTYNGNPETAVTAEVEVKDSSDTGTDTDEGDSNVTGIDKTNIMTDQKSLNIYSLNGTKTGEKKLTEEITDFSTKELNEINGIKYYKLDGSDNEWVKADDVKVFYFNDSQIQTHGDSIKELTKFRNSGVFEDRALGEMSNWYTDRYAYFQGEWHHRVSTHEWVHDDHVVEYQSVKGTVQANEIAQLYNSKGKKSSDRALGKGAVFFTDKSATINGEKMYRVSTDEWVAESSVTFK</sequence>
<accession>A0ABW1RQB1</accession>
<feature type="domain" description="S-layer protein C-terminal" evidence="4">
    <location>
        <begin position="503"/>
        <end position="546"/>
    </location>
</feature>
<dbReference type="Gene3D" id="3.80.10.10">
    <property type="entry name" value="Ribonuclease Inhibitor"/>
    <property type="match status" value="1"/>
</dbReference>
<evidence type="ECO:0000313" key="7">
    <source>
        <dbReference type="Proteomes" id="UP001596288"/>
    </source>
</evidence>
<dbReference type="Proteomes" id="UP001596288">
    <property type="component" value="Unassembled WGS sequence"/>
</dbReference>
<dbReference type="Pfam" id="PF03217">
    <property type="entry name" value="SlpA"/>
    <property type="match status" value="1"/>
</dbReference>
<dbReference type="InterPro" id="IPR025875">
    <property type="entry name" value="Leu-rich_rpt_4"/>
</dbReference>
<dbReference type="EMBL" id="JBHSSF010000039">
    <property type="protein sequence ID" value="MFC6177608.1"/>
    <property type="molecule type" value="Genomic_DNA"/>
</dbReference>
<comment type="caution">
    <text evidence="6">The sequence shown here is derived from an EMBL/GenBank/DDBJ whole genome shotgun (WGS) entry which is preliminary data.</text>
</comment>
<dbReference type="InterPro" id="IPR001611">
    <property type="entry name" value="Leu-rich_rpt"/>
</dbReference>
<feature type="domain" description="Ig-like" evidence="5">
    <location>
        <begin position="269"/>
        <end position="337"/>
    </location>
</feature>
<protein>
    <submittedName>
        <fullName evidence="6">Bacterial Ig-like domain-containing protein</fullName>
    </submittedName>
</protein>
<evidence type="ECO:0000259" key="4">
    <source>
        <dbReference type="Pfam" id="PF03217"/>
    </source>
</evidence>
<dbReference type="Pfam" id="PF12799">
    <property type="entry name" value="LRR_4"/>
    <property type="match status" value="1"/>
</dbReference>
<dbReference type="PROSITE" id="PS51450">
    <property type="entry name" value="LRR"/>
    <property type="match status" value="1"/>
</dbReference>
<evidence type="ECO:0000256" key="1">
    <source>
        <dbReference type="ARBA" id="ARBA00022614"/>
    </source>
</evidence>
<dbReference type="RefSeq" id="WP_137610870.1">
    <property type="nucleotide sequence ID" value="NZ_BJDF01000005.1"/>
</dbReference>
<keyword evidence="7" id="KW-1185">Reference proteome</keyword>
<evidence type="ECO:0000256" key="3">
    <source>
        <dbReference type="SAM" id="MobiDB-lite"/>
    </source>
</evidence>
<reference evidence="7" key="1">
    <citation type="journal article" date="2019" name="Int. J. Syst. Evol. Microbiol.">
        <title>The Global Catalogue of Microorganisms (GCM) 10K type strain sequencing project: providing services to taxonomists for standard genome sequencing and annotation.</title>
        <authorList>
            <consortium name="The Broad Institute Genomics Platform"/>
            <consortium name="The Broad Institute Genome Sequencing Center for Infectious Disease"/>
            <person name="Wu L."/>
            <person name="Ma J."/>
        </authorList>
    </citation>
    <scope>NUCLEOTIDE SEQUENCE [LARGE SCALE GENOMIC DNA]</scope>
    <source>
        <strain evidence="7">CCM 8927</strain>
    </source>
</reference>
<dbReference type="InterPro" id="IPR024968">
    <property type="entry name" value="SlpA_C_lactobacillus"/>
</dbReference>
<feature type="region of interest" description="Disordered" evidence="3">
    <location>
        <begin position="337"/>
        <end position="358"/>
    </location>
</feature>
<dbReference type="InterPro" id="IPR022038">
    <property type="entry name" value="Ig-like_bact"/>
</dbReference>